<protein>
    <submittedName>
        <fullName evidence="2">Uncharacterized protein</fullName>
    </submittedName>
</protein>
<dbReference type="OrthoDB" id="2408132at2759"/>
<dbReference type="AlphaFoldDB" id="A0A9P5RSF4"/>
<reference evidence="2" key="1">
    <citation type="journal article" date="2020" name="Fungal Divers.">
        <title>Resolving the Mortierellaceae phylogeny through synthesis of multi-gene phylogenetics and phylogenomics.</title>
        <authorList>
            <person name="Vandepol N."/>
            <person name="Liber J."/>
            <person name="Desiro A."/>
            <person name="Na H."/>
            <person name="Kennedy M."/>
            <person name="Barry K."/>
            <person name="Grigoriev I.V."/>
            <person name="Miller A.N."/>
            <person name="O'Donnell K."/>
            <person name="Stajich J.E."/>
            <person name="Bonito G."/>
        </authorList>
    </citation>
    <scope>NUCLEOTIDE SEQUENCE</scope>
    <source>
        <strain evidence="2">NRRL 6426</strain>
    </source>
</reference>
<evidence type="ECO:0000256" key="1">
    <source>
        <dbReference type="SAM" id="MobiDB-lite"/>
    </source>
</evidence>
<gene>
    <name evidence="2" type="ORF">BG015_000999</name>
</gene>
<dbReference type="Proteomes" id="UP000748756">
    <property type="component" value="Unassembled WGS sequence"/>
</dbReference>
<dbReference type="EMBL" id="JAAAUQ010001174">
    <property type="protein sequence ID" value="KAF9142227.1"/>
    <property type="molecule type" value="Genomic_DNA"/>
</dbReference>
<accession>A0A9P5RSF4</accession>
<proteinExistence type="predicted"/>
<evidence type="ECO:0000313" key="2">
    <source>
        <dbReference type="EMBL" id="KAF9142227.1"/>
    </source>
</evidence>
<sequence length="1012" mass="113502">MTPEHAFTVLDALFSKLGSLQRPQLPASPSFGETNRPVQEDSSFESISEAIWTLRNNDAEPALQEFFDQAFSSLYAQVTKSIEKEEDMVLTLTPQLGFVNRIIHATYHAWTRSRRDSWTSSSDSVSEPGILFGSIVSQLLEPVWIFFRDIRQQQGNDVDGSQEDEKNMCVLLQVEIILASLLPTLLTICVSSKTHLLGFMDFFYLVVRIFDEALLPIHLSPECDEGVIHLVAGLLALFQTFETLDHVHLVTAIQDQLLSGLFSSDILERTIRSLQATNSNLVATVTYERFVERLLCLGGIFTESVPEEEAIRTTMAGDTLPGLGVLATFNLWESIPLFFANEKSLDHLYGASWVQLSYVYVTLDRFIDPKGADRRPFSFATILEGLQYSVQGAEERSLSHSILTVHVEELLEWFWSHDGKPLQCSTAKDPPDTLLGMMFMLLEKEFSLGVTAGIGQRRLLSNDSKMDRVIQLFLKCPVALSSIKTIFRDICRLLESTPMDAGHVDPRWRILCVVCSIIKSFASYLLTPTLTTARAGARSRQEDATAKEFEFRICEEIVDIAIMLCVSGQAVESGKYNEKVVEVALDYVWEMLDTVVPLLKPCNGKVPLVKWEGYQNLKRECILKDQPELLSSLWDTVHDLTDRLLSPHITFSDMGHNQGHGRADWQETWSCVADCAVEVMLLLHNAHSRFPDLVALTIEEDRALMVHFCLELMDELTKAHQIAYQPQPASDPRVLACALVPWVTKMLGENPEPGLGNEGAKDLMAWLEMLLDGLCDSLLREADDALAWVALQVYMNALLSCFHPGPPSSSSVASSSASSTRLELNIYPAPDESLSHSWIRLRLKYQGHKELLTGLWWRWNAAAKVLFDQIQQRALQAEREAVNPRSPFFGRSRVQGQQDGSEGFRSDAQDLSRLGRIVSDILTLMRMIVHEGLKQGQLCRQLDLESVSWIMDLIDSKPVTDAAQILRDLSAVASASAPTKAVAGESNVFVASLNELAKLREECVRVHARYRY</sequence>
<organism evidence="2 3">
    <name type="scientific">Linnemannia schmuckeri</name>
    <dbReference type="NCBI Taxonomy" id="64567"/>
    <lineage>
        <taxon>Eukaryota</taxon>
        <taxon>Fungi</taxon>
        <taxon>Fungi incertae sedis</taxon>
        <taxon>Mucoromycota</taxon>
        <taxon>Mortierellomycotina</taxon>
        <taxon>Mortierellomycetes</taxon>
        <taxon>Mortierellales</taxon>
        <taxon>Mortierellaceae</taxon>
        <taxon>Linnemannia</taxon>
    </lineage>
</organism>
<name>A0A9P5RSF4_9FUNG</name>
<evidence type="ECO:0000313" key="3">
    <source>
        <dbReference type="Proteomes" id="UP000748756"/>
    </source>
</evidence>
<keyword evidence="3" id="KW-1185">Reference proteome</keyword>
<feature type="region of interest" description="Disordered" evidence="1">
    <location>
        <begin position="886"/>
        <end position="906"/>
    </location>
</feature>
<comment type="caution">
    <text evidence="2">The sequence shown here is derived from an EMBL/GenBank/DDBJ whole genome shotgun (WGS) entry which is preliminary data.</text>
</comment>